<accession>A0A0C1FF97</accession>
<dbReference type="STRING" id="266749.SAMN05421876_101347"/>
<gene>
    <name evidence="2" type="ORF">OA86_00930</name>
</gene>
<dbReference type="Pfam" id="PF09949">
    <property type="entry name" value="APP1_cat"/>
    <property type="match status" value="1"/>
</dbReference>
<dbReference type="EMBL" id="JSYL01000001">
    <property type="protein sequence ID" value="KIA90488.1"/>
    <property type="molecule type" value="Genomic_DNA"/>
</dbReference>
<name>A0A0C1FF97_9FLAO</name>
<comment type="caution">
    <text evidence="2">The sequence shown here is derived from an EMBL/GenBank/DDBJ whole genome shotgun (WGS) entry which is preliminary data.</text>
</comment>
<dbReference type="GO" id="GO:0008195">
    <property type="term" value="F:phosphatidate phosphatase activity"/>
    <property type="evidence" value="ECO:0007669"/>
    <property type="project" value="InterPro"/>
</dbReference>
<dbReference type="PANTHER" id="PTHR28208">
    <property type="entry name" value="PHOSPHATIDATE PHOSPHATASE APP1"/>
    <property type="match status" value="1"/>
</dbReference>
<dbReference type="InterPro" id="IPR019236">
    <property type="entry name" value="APP1_cat"/>
</dbReference>
<dbReference type="PANTHER" id="PTHR28208:SF3">
    <property type="entry name" value="PHOSPHATIDATE PHOSPHATASE APP1"/>
    <property type="match status" value="1"/>
</dbReference>
<dbReference type="Proteomes" id="UP000031473">
    <property type="component" value="Unassembled WGS sequence"/>
</dbReference>
<keyword evidence="3" id="KW-1185">Reference proteome</keyword>
<reference evidence="2 3" key="1">
    <citation type="submission" date="2014-10" db="EMBL/GenBank/DDBJ databases">
        <title>Kaistella jeonii genome.</title>
        <authorList>
            <person name="Clayton J.T."/>
            <person name="Newman J.D."/>
        </authorList>
    </citation>
    <scope>NUCLEOTIDE SEQUENCE [LARGE SCALE GENOMIC DNA]</scope>
    <source>
        <strain evidence="2 3">DSM 17048</strain>
    </source>
</reference>
<feature type="domain" description="Phosphatidate phosphatase APP1 catalytic" evidence="1">
    <location>
        <begin position="130"/>
        <end position="284"/>
    </location>
</feature>
<evidence type="ECO:0000313" key="2">
    <source>
        <dbReference type="EMBL" id="KIA90488.1"/>
    </source>
</evidence>
<protein>
    <recommendedName>
        <fullName evidence="1">Phosphatidate phosphatase APP1 catalytic domain-containing protein</fullName>
    </recommendedName>
</protein>
<evidence type="ECO:0000259" key="1">
    <source>
        <dbReference type="Pfam" id="PF09949"/>
    </source>
</evidence>
<evidence type="ECO:0000313" key="3">
    <source>
        <dbReference type="Proteomes" id="UP000031473"/>
    </source>
</evidence>
<sequence>MVKESRYPNAAVKIYHGYGHTADLVVYGHVLKEKSFTQKKYTDNPLKNILNLLRLFFISPIPNAKVKLDWQDQSFDARTGSDGFFKFEWRSDHEVAAGWHEVKVHLLSEEEEITATGEGKIFIPESTQYGFISDIDDTVLISHSGTTGKKLWSMLTKNPRSRKTFADVVNYYQLLSFAHTGVPNPFFYVSSSEWNLYDYLNEFFKYNQLPKGVFLLNNIKKWTQLLKTGTTKHFGKLNRIERVLLAFPKQQFILLGDNSQSDPDIYKLIADKYPHQILAIYIRNISSKKEPFTKEILASLNNHSIKTLLYKHTSEAILHSRSIGLIS</sequence>
<proteinExistence type="predicted"/>
<dbReference type="InterPro" id="IPR052935">
    <property type="entry name" value="Mg2+_PAP"/>
</dbReference>
<dbReference type="AlphaFoldDB" id="A0A0C1FF97"/>
<organism evidence="2 3">
    <name type="scientific">Kaistella jeonii</name>
    <dbReference type="NCBI Taxonomy" id="266749"/>
    <lineage>
        <taxon>Bacteria</taxon>
        <taxon>Pseudomonadati</taxon>
        <taxon>Bacteroidota</taxon>
        <taxon>Flavobacteriia</taxon>
        <taxon>Flavobacteriales</taxon>
        <taxon>Weeksellaceae</taxon>
        <taxon>Chryseobacterium group</taxon>
        <taxon>Kaistella</taxon>
    </lineage>
</organism>
<dbReference type="RefSeq" id="WP_039347414.1">
    <property type="nucleotide sequence ID" value="NZ_FOLA01000001.1"/>
</dbReference>
<dbReference type="OrthoDB" id="9789875at2"/>